<dbReference type="RefSeq" id="WP_082224859.1">
    <property type="nucleotide sequence ID" value="NZ_FOCO01000020.1"/>
</dbReference>
<feature type="transmembrane region" description="Helical" evidence="1">
    <location>
        <begin position="201"/>
        <end position="227"/>
    </location>
</feature>
<feature type="transmembrane region" description="Helical" evidence="1">
    <location>
        <begin position="247"/>
        <end position="265"/>
    </location>
</feature>
<gene>
    <name evidence="2" type="ORF">SAMN05216227_102017</name>
</gene>
<feature type="transmembrane region" description="Helical" evidence="1">
    <location>
        <begin position="72"/>
        <end position="95"/>
    </location>
</feature>
<sequence>MAFLSPSPLRGLAGLNRAALAWIGFYAAVLAAWLAVFAMAVQNPAQGLGDMPADFWASLCIAAGQAEFLPLVAMWAIMSMAMMLPTFVPALRCFMDLSHSGAADGRGAVALVAGYLVVWLGASVMGAGAQYFASGAGLVGMTGASVSGWFTALLLLGAGAYQFTPLKEACLAKCRMPLTFFMERWQPGAAHAGRMGVQLGVLCLGCCWALMALGFVGGTMNLVWMGLATLFMTLEKLPDIGRILTRPMGYFLIAAGVIVALRSLVTG</sequence>
<name>A0A1H8IF58_9RHOB</name>
<feature type="transmembrane region" description="Helical" evidence="1">
    <location>
        <begin position="107"/>
        <end position="132"/>
    </location>
</feature>
<protein>
    <submittedName>
        <fullName evidence="2">Predicted metal-binding membrane protein</fullName>
    </submittedName>
</protein>
<keyword evidence="3" id="KW-1185">Reference proteome</keyword>
<evidence type="ECO:0000256" key="1">
    <source>
        <dbReference type="SAM" id="Phobius"/>
    </source>
</evidence>
<evidence type="ECO:0000313" key="2">
    <source>
        <dbReference type="EMBL" id="SEN66961.1"/>
    </source>
</evidence>
<evidence type="ECO:0000313" key="3">
    <source>
        <dbReference type="Proteomes" id="UP000183002"/>
    </source>
</evidence>
<feature type="transmembrane region" description="Helical" evidence="1">
    <location>
        <begin position="138"/>
        <end position="158"/>
    </location>
</feature>
<dbReference type="AlphaFoldDB" id="A0A1H8IF58"/>
<dbReference type="STRING" id="1077947.SAMN05216227_102017"/>
<reference evidence="2 3" key="1">
    <citation type="submission" date="2016-10" db="EMBL/GenBank/DDBJ databases">
        <authorList>
            <person name="de Groot N.N."/>
        </authorList>
    </citation>
    <scope>NUCLEOTIDE SEQUENCE [LARGE SCALE GENOMIC DNA]</scope>
    <source>
        <strain evidence="2 3">CGMCC 1.10836</strain>
    </source>
</reference>
<dbReference type="InterPro" id="IPR018688">
    <property type="entry name" value="PpoB2-like"/>
</dbReference>
<dbReference type="Proteomes" id="UP000183002">
    <property type="component" value="Unassembled WGS sequence"/>
</dbReference>
<dbReference type="OrthoDB" id="164118at2"/>
<proteinExistence type="predicted"/>
<dbReference type="EMBL" id="FOCO01000020">
    <property type="protein sequence ID" value="SEN66961.1"/>
    <property type="molecule type" value="Genomic_DNA"/>
</dbReference>
<keyword evidence="1" id="KW-1133">Transmembrane helix</keyword>
<organism evidence="2 3">
    <name type="scientific">Pseudorhodobacter antarcticus</name>
    <dbReference type="NCBI Taxonomy" id="1077947"/>
    <lineage>
        <taxon>Bacteria</taxon>
        <taxon>Pseudomonadati</taxon>
        <taxon>Pseudomonadota</taxon>
        <taxon>Alphaproteobacteria</taxon>
        <taxon>Rhodobacterales</taxon>
        <taxon>Paracoccaceae</taxon>
        <taxon>Pseudorhodobacter</taxon>
    </lineage>
</organism>
<keyword evidence="1" id="KW-0812">Transmembrane</keyword>
<feature type="transmembrane region" description="Helical" evidence="1">
    <location>
        <begin position="20"/>
        <end position="41"/>
    </location>
</feature>
<accession>A0A1H8IF58</accession>
<keyword evidence="1" id="KW-0472">Membrane</keyword>
<dbReference type="Pfam" id="PF09948">
    <property type="entry name" value="PpoB2"/>
    <property type="match status" value="1"/>
</dbReference>